<feature type="transmembrane region" description="Helical" evidence="8">
    <location>
        <begin position="127"/>
        <end position="147"/>
    </location>
</feature>
<dbReference type="CDD" id="cd07571">
    <property type="entry name" value="ALP_N-acyl_transferase"/>
    <property type="match status" value="1"/>
</dbReference>
<keyword evidence="6 8" id="KW-0472">Membrane</keyword>
<feature type="transmembrane region" description="Helical" evidence="8">
    <location>
        <begin position="98"/>
        <end position="120"/>
    </location>
</feature>
<keyword evidence="7 8" id="KW-0012">Acyltransferase</keyword>
<feature type="domain" description="CN hydrolase" evidence="9">
    <location>
        <begin position="233"/>
        <end position="493"/>
    </location>
</feature>
<evidence type="ECO:0000256" key="4">
    <source>
        <dbReference type="ARBA" id="ARBA00022692"/>
    </source>
</evidence>
<evidence type="ECO:0000313" key="11">
    <source>
        <dbReference type="Proteomes" id="UP001300763"/>
    </source>
</evidence>
<evidence type="ECO:0000259" key="9">
    <source>
        <dbReference type="PROSITE" id="PS50263"/>
    </source>
</evidence>
<protein>
    <recommendedName>
        <fullName evidence="8">Apolipoprotein N-acyltransferase</fullName>
        <shortName evidence="8">ALP N-acyltransferase</shortName>
        <ecNumber evidence="8">2.3.1.269</ecNumber>
    </recommendedName>
</protein>
<dbReference type="Proteomes" id="UP001300763">
    <property type="component" value="Unassembled WGS sequence"/>
</dbReference>
<evidence type="ECO:0000256" key="6">
    <source>
        <dbReference type="ARBA" id="ARBA00023136"/>
    </source>
</evidence>
<comment type="caution">
    <text evidence="10">The sequence shown here is derived from an EMBL/GenBank/DDBJ whole genome shotgun (WGS) entry which is preliminary data.</text>
</comment>
<evidence type="ECO:0000256" key="3">
    <source>
        <dbReference type="ARBA" id="ARBA00022679"/>
    </source>
</evidence>
<comment type="similarity">
    <text evidence="8">Belongs to the CN hydrolase family. Apolipoprotein N-acyltransferase subfamily.</text>
</comment>
<dbReference type="Pfam" id="PF00795">
    <property type="entry name" value="CN_hydrolase"/>
    <property type="match status" value="1"/>
</dbReference>
<keyword evidence="2 8" id="KW-1003">Cell membrane</keyword>
<dbReference type="EMBL" id="JAQZAO010000002">
    <property type="protein sequence ID" value="MDD7964519.1"/>
    <property type="molecule type" value="Genomic_DNA"/>
</dbReference>
<feature type="transmembrane region" description="Helical" evidence="8">
    <location>
        <begin position="167"/>
        <end position="190"/>
    </location>
</feature>
<sequence length="531" mass="55132">MLTADPGSERRGPSRDLLERRAPSLRSWLRPVGAVVAGLLLYVAFPPFGAWWAAPLGIALVVAVVDGRRLRTAGGLGLLVGLAYQWPLLHWTGEYVGAVWFLLLAALTVVVAVPVALLPLVTRLPGAPLWAACLWTAGEAVIERWPFAGFPWAKLAFGQPGGPFASLASLGGAPLVTFAVALSGAGLWALVVALRGPRRGPAVAGALVAVLLGPVVGLAAWPSVAADTPGPTVTVAAVQGNVPRAGLDFNAQRRAVLDNHVAQTRRLAEDARAGRTPRPDLVIWPENSSDIDPLRNADAGAAIQAVTDEVGVPVVVGAVLSGTRGADGTLVQGPRNTAIVWLPGTGPAATYTKRHILPFGEYIPLRAIAEQVSPLVDRVVDFEPGTGSGVLPAGPARLGVVTCYEVVFDDAVRDAVRGGADLLTVPTNNATFGYSDMTYQQQGMSRLRAIEHDRAVVIAATSGQSAVVAPDGTLQARTGALFTPGVLVERVPLRTTTTLATRVGPAPEWVLAALGVGAIVAGAVRRRRGSA</sequence>
<proteinExistence type="inferred from homology"/>
<dbReference type="InterPro" id="IPR004563">
    <property type="entry name" value="Apolipo_AcylTrfase"/>
</dbReference>
<dbReference type="EC" id="2.3.1.269" evidence="8"/>
<evidence type="ECO:0000256" key="1">
    <source>
        <dbReference type="ARBA" id="ARBA00004651"/>
    </source>
</evidence>
<dbReference type="SUPFAM" id="SSF56317">
    <property type="entry name" value="Carbon-nitrogen hydrolase"/>
    <property type="match status" value="1"/>
</dbReference>
<accession>A0ABT5SP20</accession>
<reference evidence="10 11" key="1">
    <citation type="submission" date="2023-02" db="EMBL/GenBank/DDBJ databases">
        <title>Genome sequencing required for Actinomycetospora new species description.</title>
        <authorList>
            <person name="Saimee Y."/>
            <person name="Duangmal K."/>
        </authorList>
    </citation>
    <scope>NUCLEOTIDE SEQUENCE [LARGE SCALE GENOMIC DNA]</scope>
    <source>
        <strain evidence="10 11">DW7H6</strain>
    </source>
</reference>
<evidence type="ECO:0000256" key="8">
    <source>
        <dbReference type="HAMAP-Rule" id="MF_01148"/>
    </source>
</evidence>
<comment type="function">
    <text evidence="8">Catalyzes the phospholipid dependent N-acylation of the N-terminal cysteine of apolipoprotein, the last step in lipoprotein maturation.</text>
</comment>
<evidence type="ECO:0000313" key="10">
    <source>
        <dbReference type="EMBL" id="MDD7964519.1"/>
    </source>
</evidence>
<dbReference type="InterPro" id="IPR036526">
    <property type="entry name" value="C-N_Hydrolase_sf"/>
</dbReference>
<comment type="catalytic activity">
    <reaction evidence="8">
        <text>N-terminal S-1,2-diacyl-sn-glyceryl-L-cysteinyl-[lipoprotein] + a glycerophospholipid = N-acyl-S-1,2-diacyl-sn-glyceryl-L-cysteinyl-[lipoprotein] + a 2-acyl-sn-glycero-3-phospholipid + H(+)</text>
        <dbReference type="Rhea" id="RHEA:48228"/>
        <dbReference type="Rhea" id="RHEA-COMP:14681"/>
        <dbReference type="Rhea" id="RHEA-COMP:14684"/>
        <dbReference type="ChEBI" id="CHEBI:15378"/>
        <dbReference type="ChEBI" id="CHEBI:136912"/>
        <dbReference type="ChEBI" id="CHEBI:140656"/>
        <dbReference type="ChEBI" id="CHEBI:140657"/>
        <dbReference type="ChEBI" id="CHEBI:140660"/>
        <dbReference type="EC" id="2.3.1.269"/>
    </reaction>
</comment>
<organism evidence="10 11">
    <name type="scientific">Actinomycetospora lemnae</name>
    <dbReference type="NCBI Taxonomy" id="3019891"/>
    <lineage>
        <taxon>Bacteria</taxon>
        <taxon>Bacillati</taxon>
        <taxon>Actinomycetota</taxon>
        <taxon>Actinomycetes</taxon>
        <taxon>Pseudonocardiales</taxon>
        <taxon>Pseudonocardiaceae</taxon>
        <taxon>Actinomycetospora</taxon>
    </lineage>
</organism>
<gene>
    <name evidence="8 10" type="primary">lnt</name>
    <name evidence="10" type="ORF">PGB27_04080</name>
</gene>
<keyword evidence="5 8" id="KW-1133">Transmembrane helix</keyword>
<feature type="transmembrane region" description="Helical" evidence="8">
    <location>
        <begin position="51"/>
        <end position="67"/>
    </location>
</feature>
<name>A0ABT5SP20_9PSEU</name>
<dbReference type="Pfam" id="PF20154">
    <property type="entry name" value="LNT_N"/>
    <property type="match status" value="1"/>
</dbReference>
<dbReference type="RefSeq" id="WP_274199075.1">
    <property type="nucleotide sequence ID" value="NZ_JAQZAO010000002.1"/>
</dbReference>
<keyword evidence="4 8" id="KW-0812">Transmembrane</keyword>
<evidence type="ECO:0000256" key="5">
    <source>
        <dbReference type="ARBA" id="ARBA00022989"/>
    </source>
</evidence>
<dbReference type="HAMAP" id="MF_01148">
    <property type="entry name" value="Lnt"/>
    <property type="match status" value="1"/>
</dbReference>
<dbReference type="PANTHER" id="PTHR38686">
    <property type="entry name" value="APOLIPOPROTEIN N-ACYLTRANSFERASE"/>
    <property type="match status" value="1"/>
</dbReference>
<dbReference type="PANTHER" id="PTHR38686:SF1">
    <property type="entry name" value="APOLIPOPROTEIN N-ACYLTRANSFERASE"/>
    <property type="match status" value="1"/>
</dbReference>
<feature type="transmembrane region" description="Helical" evidence="8">
    <location>
        <begin position="202"/>
        <end position="221"/>
    </location>
</feature>
<feature type="transmembrane region" description="Helical" evidence="8">
    <location>
        <begin position="74"/>
        <end position="92"/>
    </location>
</feature>
<dbReference type="InterPro" id="IPR003010">
    <property type="entry name" value="C-N_Hydrolase"/>
</dbReference>
<keyword evidence="11" id="KW-1185">Reference proteome</keyword>
<comment type="pathway">
    <text evidence="8">Protein modification; lipoprotein biosynthesis (N-acyl transfer).</text>
</comment>
<comment type="subcellular location">
    <subcellularLocation>
        <location evidence="1 8">Cell membrane</location>
        <topology evidence="1 8">Multi-pass membrane protein</topology>
    </subcellularLocation>
</comment>
<dbReference type="InterPro" id="IPR045378">
    <property type="entry name" value="LNT_N"/>
</dbReference>
<dbReference type="Gene3D" id="3.60.110.10">
    <property type="entry name" value="Carbon-nitrogen hydrolase"/>
    <property type="match status" value="1"/>
</dbReference>
<evidence type="ECO:0000256" key="7">
    <source>
        <dbReference type="ARBA" id="ARBA00023315"/>
    </source>
</evidence>
<evidence type="ECO:0000256" key="2">
    <source>
        <dbReference type="ARBA" id="ARBA00022475"/>
    </source>
</evidence>
<dbReference type="PROSITE" id="PS50263">
    <property type="entry name" value="CN_HYDROLASE"/>
    <property type="match status" value="1"/>
</dbReference>
<keyword evidence="3 8" id="KW-0808">Transferase</keyword>
<dbReference type="NCBIfam" id="TIGR00546">
    <property type="entry name" value="lnt"/>
    <property type="match status" value="1"/>
</dbReference>